<feature type="transmembrane region" description="Helical" evidence="6">
    <location>
        <begin position="204"/>
        <end position="223"/>
    </location>
</feature>
<comment type="caution">
    <text evidence="7">The sequence shown here is derived from an EMBL/GenBank/DDBJ whole genome shotgun (WGS) entry which is preliminary data.</text>
</comment>
<organism evidence="7 8">
    <name type="scientific">Rhodococcus rhodochrous J3</name>
    <dbReference type="NCBI Taxonomy" id="903528"/>
    <lineage>
        <taxon>Bacteria</taxon>
        <taxon>Bacillati</taxon>
        <taxon>Actinomycetota</taxon>
        <taxon>Actinomycetes</taxon>
        <taxon>Mycobacteriales</taxon>
        <taxon>Nocardiaceae</taxon>
        <taxon>Rhodococcus</taxon>
    </lineage>
</organism>
<name>A0ABY1MDB6_RHORH</name>
<dbReference type="RefSeq" id="WP_085469324.1">
    <property type="nucleotide sequence ID" value="NZ_FXAV01000006.1"/>
</dbReference>
<keyword evidence="2" id="KW-1003">Cell membrane</keyword>
<evidence type="ECO:0000256" key="5">
    <source>
        <dbReference type="ARBA" id="ARBA00023136"/>
    </source>
</evidence>
<dbReference type="Pfam" id="PF09678">
    <property type="entry name" value="Caa3_CtaG"/>
    <property type="match status" value="1"/>
</dbReference>
<feature type="transmembrane region" description="Helical" evidence="6">
    <location>
        <begin position="12"/>
        <end position="33"/>
    </location>
</feature>
<accession>A0ABY1MDB6</accession>
<keyword evidence="8" id="KW-1185">Reference proteome</keyword>
<evidence type="ECO:0000313" key="8">
    <source>
        <dbReference type="Proteomes" id="UP000193566"/>
    </source>
</evidence>
<dbReference type="EMBL" id="FXAV01000006">
    <property type="protein sequence ID" value="SMG40321.1"/>
    <property type="molecule type" value="Genomic_DNA"/>
</dbReference>
<dbReference type="InterPro" id="IPR019108">
    <property type="entry name" value="Caa3_assmbl_CtaG-rel"/>
</dbReference>
<evidence type="ECO:0000256" key="6">
    <source>
        <dbReference type="SAM" id="Phobius"/>
    </source>
</evidence>
<feature type="transmembrane region" description="Helical" evidence="6">
    <location>
        <begin position="91"/>
        <end position="114"/>
    </location>
</feature>
<feature type="transmembrane region" description="Helical" evidence="6">
    <location>
        <begin position="243"/>
        <end position="264"/>
    </location>
</feature>
<feature type="transmembrane region" description="Helical" evidence="6">
    <location>
        <begin position="135"/>
        <end position="156"/>
    </location>
</feature>
<evidence type="ECO:0000313" key="7">
    <source>
        <dbReference type="EMBL" id="SMG40321.1"/>
    </source>
</evidence>
<reference evidence="7 8" key="1">
    <citation type="submission" date="2017-04" db="EMBL/GenBank/DDBJ databases">
        <authorList>
            <person name="Varghese N."/>
            <person name="Submissions S."/>
        </authorList>
    </citation>
    <scope>NUCLEOTIDE SEQUENCE [LARGE SCALE GENOMIC DNA]</scope>
    <source>
        <strain evidence="7 8">J3</strain>
    </source>
</reference>
<keyword evidence="3 6" id="KW-0812">Transmembrane</keyword>
<evidence type="ECO:0000256" key="4">
    <source>
        <dbReference type="ARBA" id="ARBA00022989"/>
    </source>
</evidence>
<comment type="subcellular location">
    <subcellularLocation>
        <location evidence="1">Cell membrane</location>
        <topology evidence="1">Multi-pass membrane protein</topology>
    </subcellularLocation>
</comment>
<protein>
    <submittedName>
        <fullName evidence="7">Membrane protein</fullName>
    </submittedName>
</protein>
<sequence>MHDHPTNMGPGALALVVLLVAVVGVALYIGAAVRLRRRGDAWPWWRDASVAAGAGAVAAAVLPFGAAAVLPSVAAAAVVPLPGGPFTAHMAGHLLVGMVGPLLIVLGRPVTLLLRSIPVGGTRTGLLTVLRSRPAALLTAPAVAAVLDMGGLWVLYRTPLFAAMHDDTLVAIVVHLHVFAAGMLFTVAICRLDPLRRRYGLPHLAVVLLVAGAVHAVLAKTLYAQSPPGTMFAASDLQAGAQLMYYGGDAVGVALAVVLAVRWYSGVGRARHAGGVGRARARTVTVGRARRPAA</sequence>
<evidence type="ECO:0000256" key="3">
    <source>
        <dbReference type="ARBA" id="ARBA00022692"/>
    </source>
</evidence>
<feature type="transmembrane region" description="Helical" evidence="6">
    <location>
        <begin position="54"/>
        <end position="79"/>
    </location>
</feature>
<evidence type="ECO:0000256" key="1">
    <source>
        <dbReference type="ARBA" id="ARBA00004651"/>
    </source>
</evidence>
<dbReference type="Proteomes" id="UP000193566">
    <property type="component" value="Unassembled WGS sequence"/>
</dbReference>
<keyword evidence="4 6" id="KW-1133">Transmembrane helix</keyword>
<evidence type="ECO:0000256" key="2">
    <source>
        <dbReference type="ARBA" id="ARBA00022475"/>
    </source>
</evidence>
<keyword evidence="5 6" id="KW-0472">Membrane</keyword>
<proteinExistence type="predicted"/>
<gene>
    <name evidence="7" type="ORF">SAMN02745947_02806</name>
</gene>
<feature type="transmembrane region" description="Helical" evidence="6">
    <location>
        <begin position="168"/>
        <end position="192"/>
    </location>
</feature>